<keyword evidence="7" id="KW-1185">Reference proteome</keyword>
<gene>
    <name evidence="6" type="ORF">PS9374_04204</name>
</gene>
<dbReference type="InterPro" id="IPR050109">
    <property type="entry name" value="HTH-type_TetR-like_transc_reg"/>
</dbReference>
<evidence type="ECO:0000256" key="1">
    <source>
        <dbReference type="ARBA" id="ARBA00023015"/>
    </source>
</evidence>
<keyword evidence="3" id="KW-0804">Transcription</keyword>
<name>A0A171DHN7_9ACTN</name>
<evidence type="ECO:0000256" key="4">
    <source>
        <dbReference type="PROSITE-ProRule" id="PRU00335"/>
    </source>
</evidence>
<evidence type="ECO:0000256" key="2">
    <source>
        <dbReference type="ARBA" id="ARBA00023125"/>
    </source>
</evidence>
<dbReference type="InterPro" id="IPR036271">
    <property type="entry name" value="Tet_transcr_reg_TetR-rel_C_sf"/>
</dbReference>
<dbReference type="GO" id="GO:0000976">
    <property type="term" value="F:transcription cis-regulatory region binding"/>
    <property type="evidence" value="ECO:0007669"/>
    <property type="project" value="TreeGrafter"/>
</dbReference>
<dbReference type="PANTHER" id="PTHR30055">
    <property type="entry name" value="HTH-TYPE TRANSCRIPTIONAL REGULATOR RUTR"/>
    <property type="match status" value="1"/>
</dbReference>
<dbReference type="GO" id="GO:0003700">
    <property type="term" value="F:DNA-binding transcription factor activity"/>
    <property type="evidence" value="ECO:0007669"/>
    <property type="project" value="TreeGrafter"/>
</dbReference>
<feature type="domain" description="HTH tetR-type" evidence="5">
    <location>
        <begin position="2"/>
        <end position="61"/>
    </location>
</feature>
<dbReference type="InterPro" id="IPR009057">
    <property type="entry name" value="Homeodomain-like_sf"/>
</dbReference>
<reference evidence="6 7" key="1">
    <citation type="journal article" date="2016" name="Genome Announc.">
        <title>Draft Genome Sequence of Planomonospora sphaerica JCM9374, a Rare Actinomycete.</title>
        <authorList>
            <person name="Dohra H."/>
            <person name="Suzuki T."/>
            <person name="Inoue Y."/>
            <person name="Kodani S."/>
        </authorList>
    </citation>
    <scope>NUCLEOTIDE SEQUENCE [LARGE SCALE GENOMIC DNA]</scope>
    <source>
        <strain evidence="6 7">JCM 9374</strain>
    </source>
</reference>
<reference evidence="7" key="2">
    <citation type="submission" date="2016-04" db="EMBL/GenBank/DDBJ databases">
        <title>Planomonospora sphaerica JCM9374 whole genome shotgun sequence.</title>
        <authorList>
            <person name="Suzuki T."/>
            <person name="Dohra H."/>
            <person name="Kodani S."/>
        </authorList>
    </citation>
    <scope>NUCLEOTIDE SEQUENCE [LARGE SCALE GENOMIC DNA]</scope>
    <source>
        <strain evidence="7">JCM 9374</strain>
    </source>
</reference>
<evidence type="ECO:0000256" key="3">
    <source>
        <dbReference type="ARBA" id="ARBA00023163"/>
    </source>
</evidence>
<evidence type="ECO:0000313" key="6">
    <source>
        <dbReference type="EMBL" id="GAT68539.1"/>
    </source>
</evidence>
<dbReference type="Pfam" id="PF00440">
    <property type="entry name" value="TetR_N"/>
    <property type="match status" value="1"/>
</dbReference>
<evidence type="ECO:0000259" key="5">
    <source>
        <dbReference type="PROSITE" id="PS50977"/>
    </source>
</evidence>
<organism evidence="6 7">
    <name type="scientific">Planomonospora sphaerica</name>
    <dbReference type="NCBI Taxonomy" id="161355"/>
    <lineage>
        <taxon>Bacteria</taxon>
        <taxon>Bacillati</taxon>
        <taxon>Actinomycetota</taxon>
        <taxon>Actinomycetes</taxon>
        <taxon>Streptosporangiales</taxon>
        <taxon>Streptosporangiaceae</taxon>
        <taxon>Planomonospora</taxon>
    </lineage>
</organism>
<evidence type="ECO:0000313" key="7">
    <source>
        <dbReference type="Proteomes" id="UP000077701"/>
    </source>
</evidence>
<keyword evidence="1" id="KW-0805">Transcription regulation</keyword>
<dbReference type="SUPFAM" id="SSF48498">
    <property type="entry name" value="Tetracyclin repressor-like, C-terminal domain"/>
    <property type="match status" value="1"/>
</dbReference>
<dbReference type="InterPro" id="IPR001647">
    <property type="entry name" value="HTH_TetR"/>
</dbReference>
<comment type="caution">
    <text evidence="6">The sequence shown here is derived from an EMBL/GenBank/DDBJ whole genome shotgun (WGS) entry which is preliminary data.</text>
</comment>
<dbReference type="Proteomes" id="UP000077701">
    <property type="component" value="Unassembled WGS sequence"/>
</dbReference>
<accession>A0A171DHN7</accession>
<proteinExistence type="predicted"/>
<protein>
    <submittedName>
        <fullName evidence="6">TetR family transcriptional regulator</fullName>
    </submittedName>
</protein>
<dbReference type="PANTHER" id="PTHR30055:SF234">
    <property type="entry name" value="HTH-TYPE TRANSCRIPTIONAL REGULATOR BETI"/>
    <property type="match status" value="1"/>
</dbReference>
<dbReference type="PROSITE" id="PS50977">
    <property type="entry name" value="HTH_TETR_2"/>
    <property type="match status" value="1"/>
</dbReference>
<dbReference type="SUPFAM" id="SSF46689">
    <property type="entry name" value="Homeodomain-like"/>
    <property type="match status" value="1"/>
</dbReference>
<feature type="DNA-binding region" description="H-T-H motif" evidence="4">
    <location>
        <begin position="24"/>
        <end position="43"/>
    </location>
</feature>
<keyword evidence="2 4" id="KW-0238">DNA-binding</keyword>
<dbReference type="Gene3D" id="1.10.357.10">
    <property type="entry name" value="Tetracycline Repressor, domain 2"/>
    <property type="match status" value="1"/>
</dbReference>
<dbReference type="AlphaFoldDB" id="A0A171DHN7"/>
<dbReference type="EMBL" id="BDCX01000010">
    <property type="protein sequence ID" value="GAT68539.1"/>
    <property type="molecule type" value="Genomic_DNA"/>
</dbReference>
<dbReference type="RefSeq" id="WP_068899164.1">
    <property type="nucleotide sequence ID" value="NZ_BDCX01000010.1"/>
</dbReference>
<sequence length="198" mass="21395">MSSTRSRILETARRLITEQGPRASMADVARAAGISRQAVYLHFASRASLLVAVVRDMDERDGIRAHCEKALTGEEPVEAFRAFLRVWLRYAAVIHPVASVLLASRRDDPDAAAAWNDRMGELHEGFLLAARRLGTAGRLRPGLAPDVAADLAWAMTSVPVWEQLTADRGRSAGEVEEHLVGAVIAALTGDPPPEAARA</sequence>
<dbReference type="PRINTS" id="PR00455">
    <property type="entry name" value="HTHTETR"/>
</dbReference>
<dbReference type="OrthoDB" id="7186128at2"/>